<dbReference type="Pfam" id="PF00133">
    <property type="entry name" value="tRNA-synt_1"/>
    <property type="match status" value="1"/>
</dbReference>
<evidence type="ECO:0000256" key="6">
    <source>
        <dbReference type="ARBA" id="ARBA00022840"/>
    </source>
</evidence>
<dbReference type="GO" id="GO:0005524">
    <property type="term" value="F:ATP binding"/>
    <property type="evidence" value="ECO:0007669"/>
    <property type="project" value="UniProtKB-UniRule"/>
</dbReference>
<comment type="domain">
    <text evidence="12">ValRS has two distinct active sites: one for aminoacylation and one for editing. The misactivated threonine is translocated from the active site to the editing site.</text>
</comment>
<dbReference type="FunFam" id="3.40.50.620:FF:000032">
    <property type="entry name" value="Valine--tRNA ligase"/>
    <property type="match status" value="1"/>
</dbReference>
<dbReference type="InterPro" id="IPR001412">
    <property type="entry name" value="aa-tRNA-synth_I_CS"/>
</dbReference>
<dbReference type="InterPro" id="IPR010978">
    <property type="entry name" value="tRNA-bd_arm"/>
</dbReference>
<dbReference type="EC" id="6.1.1.9" evidence="12"/>
<dbReference type="CDD" id="cd07962">
    <property type="entry name" value="Anticodon_Ia_Val"/>
    <property type="match status" value="1"/>
</dbReference>
<evidence type="ECO:0000313" key="17">
    <source>
        <dbReference type="EMBL" id="MVB06351.1"/>
    </source>
</evidence>
<feature type="domain" description="Valyl-tRNA synthetase tRNA-binding arm" evidence="15">
    <location>
        <begin position="808"/>
        <end position="873"/>
    </location>
</feature>
<dbReference type="Proteomes" id="UP000285951">
    <property type="component" value="Unassembled WGS sequence"/>
</dbReference>
<feature type="domain" description="Methionyl/Valyl/Leucyl/Isoleucyl-tRNA synthetase anticodon-binding" evidence="14">
    <location>
        <begin position="614"/>
        <end position="751"/>
    </location>
</feature>
<comment type="domain">
    <text evidence="12">The C-terminal coiled-coil domain is crucial for aminoacylation activity.</text>
</comment>
<protein>
    <recommendedName>
        <fullName evidence="12">Valine--tRNA ligase</fullName>
        <ecNumber evidence="12">6.1.1.9</ecNumber>
    </recommendedName>
    <alternativeName>
        <fullName evidence="12">Valyl-tRNA synthetase</fullName>
        <shortName evidence="12">ValRS</shortName>
    </alternativeName>
</protein>
<dbReference type="Gene3D" id="1.10.287.380">
    <property type="entry name" value="Valyl-tRNA synthetase, C-terminal domain"/>
    <property type="match status" value="1"/>
</dbReference>
<dbReference type="EMBL" id="QTZN02000007">
    <property type="protein sequence ID" value="MVB06351.1"/>
    <property type="molecule type" value="Genomic_DNA"/>
</dbReference>
<dbReference type="Gene3D" id="3.40.50.620">
    <property type="entry name" value="HUPs"/>
    <property type="match status" value="2"/>
</dbReference>
<dbReference type="Gene3D" id="1.10.730.10">
    <property type="entry name" value="Isoleucyl-tRNA Synthetase, Domain 1"/>
    <property type="match status" value="1"/>
</dbReference>
<evidence type="ECO:0000256" key="3">
    <source>
        <dbReference type="ARBA" id="ARBA00022490"/>
    </source>
</evidence>
<dbReference type="NCBIfam" id="TIGR00422">
    <property type="entry name" value="valS"/>
    <property type="match status" value="1"/>
</dbReference>
<feature type="domain" description="Aminoacyl-tRNA synthetase class Ia" evidence="13">
    <location>
        <begin position="15"/>
        <end position="568"/>
    </location>
</feature>
<reference evidence="17 18" key="1">
    <citation type="submission" date="2019-11" db="EMBL/GenBank/DDBJ databases">
        <title>Draft genome sequence of Labilibaculum sp. strain SYP isolated from Black Sea.</title>
        <authorList>
            <person name="Yadav S."/>
            <person name="Villanueva L."/>
        </authorList>
    </citation>
    <scope>NUCLEOTIDE SEQUENCE [LARGE SCALE GENOMIC DNA]</scope>
    <source>
        <strain evidence="17 18">44</strain>
    </source>
</reference>
<dbReference type="GO" id="GO:0006438">
    <property type="term" value="P:valyl-tRNA aminoacylation"/>
    <property type="evidence" value="ECO:0007669"/>
    <property type="project" value="UniProtKB-UniRule"/>
</dbReference>
<dbReference type="PROSITE" id="PS00178">
    <property type="entry name" value="AA_TRNA_LIGASE_I"/>
    <property type="match status" value="1"/>
</dbReference>
<dbReference type="RefSeq" id="WP_156194973.1">
    <property type="nucleotide sequence ID" value="NZ_QTZN02000007.1"/>
</dbReference>
<dbReference type="InterPro" id="IPR002300">
    <property type="entry name" value="aa-tRNA-synth_Ia"/>
</dbReference>
<comment type="subcellular location">
    <subcellularLocation>
        <location evidence="1 12">Cytoplasm</location>
    </subcellularLocation>
</comment>
<dbReference type="PANTHER" id="PTHR11946:SF109">
    <property type="entry name" value="VALINE--TRNA LIGASE"/>
    <property type="match status" value="1"/>
</dbReference>
<evidence type="ECO:0000256" key="1">
    <source>
        <dbReference type="ARBA" id="ARBA00004496"/>
    </source>
</evidence>
<evidence type="ECO:0000256" key="12">
    <source>
        <dbReference type="HAMAP-Rule" id="MF_02004"/>
    </source>
</evidence>
<evidence type="ECO:0000313" key="19">
    <source>
        <dbReference type="Proteomes" id="UP000462449"/>
    </source>
</evidence>
<evidence type="ECO:0000256" key="11">
    <source>
        <dbReference type="ARBA" id="ARBA00060830"/>
    </source>
</evidence>
<comment type="catalytic activity">
    <reaction evidence="10 12">
        <text>tRNA(Val) + L-valine + ATP = L-valyl-tRNA(Val) + AMP + diphosphate</text>
        <dbReference type="Rhea" id="RHEA:10704"/>
        <dbReference type="Rhea" id="RHEA-COMP:9672"/>
        <dbReference type="Rhea" id="RHEA-COMP:9708"/>
        <dbReference type="ChEBI" id="CHEBI:30616"/>
        <dbReference type="ChEBI" id="CHEBI:33019"/>
        <dbReference type="ChEBI" id="CHEBI:57762"/>
        <dbReference type="ChEBI" id="CHEBI:78442"/>
        <dbReference type="ChEBI" id="CHEBI:78537"/>
        <dbReference type="ChEBI" id="CHEBI:456215"/>
        <dbReference type="EC" id="6.1.1.9"/>
    </reaction>
</comment>
<comment type="function">
    <text evidence="12">Catalyzes the attachment of valine to tRNA(Val). As ValRS can inadvertently accommodate and process structurally similar amino acids such as threonine, to avoid such errors, it has a 'posttransfer' editing activity that hydrolyzes mischarged Thr-tRNA(Val) in a tRNA-dependent manner.</text>
</comment>
<dbReference type="InterPro" id="IPR009008">
    <property type="entry name" value="Val/Leu/Ile-tRNA-synth_edit"/>
</dbReference>
<feature type="short sequence motif" description="'KMSKS' region" evidence="12">
    <location>
        <begin position="531"/>
        <end position="535"/>
    </location>
</feature>
<evidence type="ECO:0000313" key="16">
    <source>
        <dbReference type="EMBL" id="MUP37146.1"/>
    </source>
</evidence>
<dbReference type="Pfam" id="PF10458">
    <property type="entry name" value="Val_tRNA-synt_C"/>
    <property type="match status" value="1"/>
</dbReference>
<keyword evidence="3 12" id="KW-0963">Cytoplasm</keyword>
<sequence>MEIPTKYNPAESEDKWYKYWMDKGFFHSVPDEREPYTIVIPPPNVTGVLHMGHMLNNTIQDVLVRRARLQGKNVCWVPGTDHASIATEAKVVNKLKQEGISKDDITRDEFMAHAWEWKEKHGGIILEQLKKLGASCDWERTAFTMDESLYESVIDVFIDLYKKEKVYRGVRMVNWDPSAQTAVSDEEVIYKELQSKLYYLRYQVEGSDEYITIATTRPETILGDTAVCINPKDERFAHLRGKRCIVPLVNRSIPIIEDEYVDMEFGTGALKITPAHDIHDYEIGDRHNLETIDIFNDNGTMSEDAQLYIGKDRFEVRDLIMPDLEKAGNLVKVEDYVNKVGFSERTDAVIEPKLSMQWFLNMKELAKPALEHVMNDDIQLHPPKFKNTYRHWMENVKDWCISRQLWWGQRIPVYYLPEGGYVVARSIEAALVEANAKTGKTYKAEDLRQDEDVLDTWFSSWLWPISVFDGIRNPENEEIKYYYPTNDLVSGPDILFFWIARMVISGYEYRGEKPFSNVYLTGIVRDELGRKMSKSLGNSPDPLDLIAKYGADGVRVGMLLCSPAGGDLLFNENLPEQGRNFTTKIWNAFRLVKGWEVADIEQPEYARLATEVFHARLNNTMEALDEQFRQYRISEALMTVYTLFRDEFSSWYLEMVKPAYQQPIDKKTFDSTVALFEKLMQLLHPFMPFLTEEIWQLLADRTDEDSIMVSVMHKPDSYDANLLAKFEQVKEVIVAVRNIRKQKNIAFKEVLEMNYKLKGDNYDASFDCVVAKMCNLTDITVANGEMTGAMSFIVNAVEYFIPLGDLVDVEEELKKMEEELKYTKGFLTSVQKKMSNERFVNNAPAKVIEIEKKKMADAEAKIKVLEDRIASMK</sequence>
<dbReference type="InterPro" id="IPR037118">
    <property type="entry name" value="Val-tRNA_synth_C_sf"/>
</dbReference>
<evidence type="ECO:0000259" key="14">
    <source>
        <dbReference type="Pfam" id="PF08264"/>
    </source>
</evidence>
<keyword evidence="6 12" id="KW-0067">ATP-binding</keyword>
<dbReference type="OrthoDB" id="9810365at2"/>
<keyword evidence="7 12" id="KW-0648">Protein biosynthesis</keyword>
<feature type="binding site" evidence="12">
    <location>
        <position position="534"/>
    </location>
    <ligand>
        <name>ATP</name>
        <dbReference type="ChEBI" id="CHEBI:30616"/>
    </ligand>
</feature>
<dbReference type="CDD" id="cd00817">
    <property type="entry name" value="ValRS_core"/>
    <property type="match status" value="1"/>
</dbReference>
<evidence type="ECO:0000313" key="18">
    <source>
        <dbReference type="Proteomes" id="UP000285951"/>
    </source>
</evidence>
<evidence type="ECO:0000256" key="2">
    <source>
        <dbReference type="ARBA" id="ARBA00011245"/>
    </source>
</evidence>
<comment type="subunit">
    <text evidence="2 12">Monomer.</text>
</comment>
<evidence type="ECO:0000256" key="4">
    <source>
        <dbReference type="ARBA" id="ARBA00022598"/>
    </source>
</evidence>
<evidence type="ECO:0000256" key="5">
    <source>
        <dbReference type="ARBA" id="ARBA00022741"/>
    </source>
</evidence>
<dbReference type="SUPFAM" id="SSF50677">
    <property type="entry name" value="ValRS/IleRS/LeuRS editing domain"/>
    <property type="match status" value="1"/>
</dbReference>
<comment type="similarity">
    <text evidence="11 12">Belongs to the class-I aminoacyl-tRNA synthetase family. ValS type 1 subfamily.</text>
</comment>
<dbReference type="InterPro" id="IPR009080">
    <property type="entry name" value="tRNAsynth_Ia_anticodon-bd"/>
</dbReference>
<dbReference type="InterPro" id="IPR019499">
    <property type="entry name" value="Val-tRNA_synth_tRNA-bd"/>
</dbReference>
<keyword evidence="4 12" id="KW-0436">Ligase</keyword>
<evidence type="ECO:0000256" key="9">
    <source>
        <dbReference type="ARBA" id="ARBA00023146"/>
    </source>
</evidence>
<evidence type="ECO:0000259" key="13">
    <source>
        <dbReference type="Pfam" id="PF00133"/>
    </source>
</evidence>
<keyword evidence="18" id="KW-1185">Reference proteome</keyword>
<dbReference type="InterPro" id="IPR014729">
    <property type="entry name" value="Rossmann-like_a/b/a_fold"/>
</dbReference>
<dbReference type="InterPro" id="IPR002303">
    <property type="entry name" value="Valyl-tRNA_ligase"/>
</dbReference>
<dbReference type="FunFam" id="1.10.287.380:FF:000001">
    <property type="entry name" value="Valine--tRNA ligase"/>
    <property type="match status" value="1"/>
</dbReference>
<feature type="short sequence motif" description="'HIGH' region" evidence="12">
    <location>
        <begin position="43"/>
        <end position="53"/>
    </location>
</feature>
<dbReference type="SUPFAM" id="SSF47323">
    <property type="entry name" value="Anticodon-binding domain of a subclass of class I aminoacyl-tRNA synthetases"/>
    <property type="match status" value="1"/>
</dbReference>
<dbReference type="InterPro" id="IPR013155">
    <property type="entry name" value="M/V/L/I-tRNA-synth_anticd-bd"/>
</dbReference>
<dbReference type="EMBL" id="WOTW01000007">
    <property type="protein sequence ID" value="MUP37146.1"/>
    <property type="molecule type" value="Genomic_DNA"/>
</dbReference>
<dbReference type="NCBIfam" id="NF004349">
    <property type="entry name" value="PRK05729.1"/>
    <property type="match status" value="1"/>
</dbReference>
<dbReference type="AlphaFoldDB" id="A0A7M4D3B7"/>
<dbReference type="Proteomes" id="UP000462449">
    <property type="component" value="Unassembled WGS sequence"/>
</dbReference>
<dbReference type="GO" id="GO:0005829">
    <property type="term" value="C:cytosol"/>
    <property type="evidence" value="ECO:0007669"/>
    <property type="project" value="TreeGrafter"/>
</dbReference>
<reference evidence="16 19" key="2">
    <citation type="submission" date="2019-12" db="EMBL/GenBank/DDBJ databases">
        <title>Draft genome sequence of Labilibaculum sp. strain 44 isolated from deep waters of Black Sea.</title>
        <authorList>
            <person name="Yadav S."/>
            <person name="Villanueva L."/>
        </authorList>
    </citation>
    <scope>NUCLEOTIDE SEQUENCE [LARGE SCALE GENOMIC DNA]</scope>
    <source>
        <strain evidence="16 19">44</strain>
    </source>
</reference>
<evidence type="ECO:0000256" key="7">
    <source>
        <dbReference type="ARBA" id="ARBA00022917"/>
    </source>
</evidence>
<evidence type="ECO:0000259" key="15">
    <source>
        <dbReference type="Pfam" id="PF10458"/>
    </source>
</evidence>
<keyword evidence="8 12" id="KW-0175">Coiled coil</keyword>
<dbReference type="PRINTS" id="PR00986">
    <property type="entry name" value="TRNASYNTHVAL"/>
</dbReference>
<name>A0A7M4D3B7_9BACT</name>
<dbReference type="GO" id="GO:0004832">
    <property type="term" value="F:valine-tRNA ligase activity"/>
    <property type="evidence" value="ECO:0007669"/>
    <property type="project" value="UniProtKB-UniRule"/>
</dbReference>
<dbReference type="GO" id="GO:0002161">
    <property type="term" value="F:aminoacyl-tRNA deacylase activity"/>
    <property type="evidence" value="ECO:0007669"/>
    <property type="project" value="InterPro"/>
</dbReference>
<dbReference type="FunFam" id="3.90.740.10:FF:000010">
    <property type="entry name" value="Valine--tRNA ligase"/>
    <property type="match status" value="1"/>
</dbReference>
<evidence type="ECO:0000256" key="10">
    <source>
        <dbReference type="ARBA" id="ARBA00047552"/>
    </source>
</evidence>
<dbReference type="SUPFAM" id="SSF52374">
    <property type="entry name" value="Nucleotidylyl transferase"/>
    <property type="match status" value="1"/>
</dbReference>
<gene>
    <name evidence="12" type="primary">valS</name>
    <name evidence="17" type="ORF">DWB62_004905</name>
    <name evidence="16" type="ORF">GNY23_04905</name>
</gene>
<keyword evidence="5 12" id="KW-0547">Nucleotide-binding</keyword>
<dbReference type="HAMAP" id="MF_02004">
    <property type="entry name" value="Val_tRNA_synth_type1"/>
    <property type="match status" value="1"/>
</dbReference>
<evidence type="ECO:0000256" key="8">
    <source>
        <dbReference type="ARBA" id="ARBA00023054"/>
    </source>
</evidence>
<dbReference type="InterPro" id="IPR033705">
    <property type="entry name" value="Anticodon_Ia_Val"/>
</dbReference>
<comment type="caution">
    <text evidence="16">The sequence shown here is derived from an EMBL/GenBank/DDBJ whole genome shotgun (WGS) entry which is preliminary data.</text>
</comment>
<organism evidence="16 19">
    <name type="scientific">Labilibaculum euxinus</name>
    <dbReference type="NCBI Taxonomy" id="2686357"/>
    <lineage>
        <taxon>Bacteria</taxon>
        <taxon>Pseudomonadati</taxon>
        <taxon>Bacteroidota</taxon>
        <taxon>Bacteroidia</taxon>
        <taxon>Marinilabiliales</taxon>
        <taxon>Marinifilaceae</taxon>
        <taxon>Labilibaculum</taxon>
    </lineage>
</organism>
<dbReference type="SUPFAM" id="SSF46589">
    <property type="entry name" value="tRNA-binding arm"/>
    <property type="match status" value="1"/>
</dbReference>
<dbReference type="Pfam" id="PF08264">
    <property type="entry name" value="Anticodon_1"/>
    <property type="match status" value="1"/>
</dbReference>
<accession>A0A7M4D3B7</accession>
<keyword evidence="9 12" id="KW-0030">Aminoacyl-tRNA synthetase</keyword>
<proteinExistence type="inferred from homology"/>
<dbReference type="PANTHER" id="PTHR11946">
    <property type="entry name" value="VALYL-TRNA SYNTHETASES"/>
    <property type="match status" value="1"/>
</dbReference>